<dbReference type="EMBL" id="JAHRIQ010015237">
    <property type="protein sequence ID" value="MEQ2226449.1"/>
    <property type="molecule type" value="Genomic_DNA"/>
</dbReference>
<dbReference type="Proteomes" id="UP001482620">
    <property type="component" value="Unassembled WGS sequence"/>
</dbReference>
<sequence length="159" mass="17594">DLYDVTLTDGDCRLQVTLDPGLNQLVERRVLKLRSPVYNATFSPALSAQLPECPGASADRDSYRLVSVQVRDSADDEEEEGVWRSQVAWDSLPWFGSSGPTGPLVPLRASRSVFLPLWNNVDYSGEVWMEAPPTEDSLEEEDEEEEGRANHPTASLGSN</sequence>
<organism evidence="2 3">
    <name type="scientific">Ilyodon furcidens</name>
    <name type="common">goldbreast splitfin</name>
    <dbReference type="NCBI Taxonomy" id="33524"/>
    <lineage>
        <taxon>Eukaryota</taxon>
        <taxon>Metazoa</taxon>
        <taxon>Chordata</taxon>
        <taxon>Craniata</taxon>
        <taxon>Vertebrata</taxon>
        <taxon>Euteleostomi</taxon>
        <taxon>Actinopterygii</taxon>
        <taxon>Neopterygii</taxon>
        <taxon>Teleostei</taxon>
        <taxon>Neoteleostei</taxon>
        <taxon>Acanthomorphata</taxon>
        <taxon>Ovalentaria</taxon>
        <taxon>Atherinomorphae</taxon>
        <taxon>Cyprinodontiformes</taxon>
        <taxon>Goodeidae</taxon>
        <taxon>Ilyodon</taxon>
    </lineage>
</organism>
<dbReference type="PANTHER" id="PTHR14944">
    <property type="entry name" value="RPA-RELATED PROTEIN RADX"/>
    <property type="match status" value="1"/>
</dbReference>
<proteinExistence type="predicted"/>
<keyword evidence="3" id="KW-1185">Reference proteome</keyword>
<dbReference type="InterPro" id="IPR040893">
    <property type="entry name" value="RADX"/>
</dbReference>
<feature type="region of interest" description="Disordered" evidence="1">
    <location>
        <begin position="131"/>
        <end position="159"/>
    </location>
</feature>
<comment type="caution">
    <text evidence="2">The sequence shown here is derived from an EMBL/GenBank/DDBJ whole genome shotgun (WGS) entry which is preliminary data.</text>
</comment>
<dbReference type="PANTHER" id="PTHR14944:SF3">
    <property type="entry name" value="SI:CH73-71D17.2"/>
    <property type="match status" value="1"/>
</dbReference>
<name>A0ABV0T0R2_9TELE</name>
<evidence type="ECO:0000256" key="1">
    <source>
        <dbReference type="SAM" id="MobiDB-lite"/>
    </source>
</evidence>
<feature type="non-terminal residue" evidence="2">
    <location>
        <position position="1"/>
    </location>
</feature>
<gene>
    <name evidence="2" type="ORF">ILYODFUR_027586</name>
</gene>
<feature type="compositionally biased region" description="Acidic residues" evidence="1">
    <location>
        <begin position="136"/>
        <end position="146"/>
    </location>
</feature>
<evidence type="ECO:0000313" key="2">
    <source>
        <dbReference type="EMBL" id="MEQ2226449.1"/>
    </source>
</evidence>
<accession>A0ABV0T0R2</accession>
<evidence type="ECO:0000313" key="3">
    <source>
        <dbReference type="Proteomes" id="UP001482620"/>
    </source>
</evidence>
<protein>
    <submittedName>
        <fullName evidence="2">Uncharacterized protein</fullName>
    </submittedName>
</protein>
<reference evidence="2 3" key="1">
    <citation type="submission" date="2021-06" db="EMBL/GenBank/DDBJ databases">
        <authorList>
            <person name="Palmer J.M."/>
        </authorList>
    </citation>
    <scope>NUCLEOTIDE SEQUENCE [LARGE SCALE GENOMIC DNA]</scope>
    <source>
        <strain evidence="3">if_2019</strain>
        <tissue evidence="2">Muscle</tissue>
    </source>
</reference>